<dbReference type="Pfam" id="PF17482">
    <property type="entry name" value="Phage_sheath_1C"/>
    <property type="match status" value="1"/>
</dbReference>
<dbReference type="Gene3D" id="3.30.1370.220">
    <property type="match status" value="1"/>
</dbReference>
<dbReference type="RefSeq" id="WP_077868125.1">
    <property type="nucleotide sequence ID" value="NZ_BKAK01000088.1"/>
</dbReference>
<proteinExistence type="inferred from homology"/>
<comment type="similarity">
    <text evidence="1">Belongs to the myoviridae tail sheath protein family.</text>
</comment>
<keyword evidence="4" id="KW-1185">Reference proteome</keyword>
<dbReference type="EMBL" id="CP073653">
    <property type="protein sequence ID" value="QUN35955.1"/>
    <property type="molecule type" value="Genomic_DNA"/>
</dbReference>
<gene>
    <name evidence="3" type="ORF">KEC93_03750</name>
</gene>
<evidence type="ECO:0000313" key="3">
    <source>
        <dbReference type="EMBL" id="QUN35955.1"/>
    </source>
</evidence>
<evidence type="ECO:0000259" key="2">
    <source>
        <dbReference type="Pfam" id="PF17482"/>
    </source>
</evidence>
<reference evidence="3" key="1">
    <citation type="submission" date="2021-04" db="EMBL/GenBank/DDBJ databases">
        <title>Complete genome sequence of the type strain Clostridium beijerinckii NRRL B-598.</title>
        <authorList>
            <person name="Sedlar K."/>
            <person name="Branska B."/>
            <person name="Bezdicek M."/>
            <person name="Nykrynova M."/>
            <person name="Lengerova M."/>
            <person name="Skutkova H."/>
            <person name="Patakova P."/>
        </authorList>
    </citation>
    <scope>NUCLEOTIDE SEQUENCE</scope>
    <source>
        <strain evidence="3">DSM 791</strain>
    </source>
</reference>
<name>A0AB74VHZ5_CLOBE</name>
<accession>A0AB74VHZ5</accession>
<organism evidence="3 4">
    <name type="scientific">Clostridium beijerinckii</name>
    <name type="common">Clostridium MP</name>
    <dbReference type="NCBI Taxonomy" id="1520"/>
    <lineage>
        <taxon>Bacteria</taxon>
        <taxon>Bacillati</taxon>
        <taxon>Bacillota</taxon>
        <taxon>Clostridia</taxon>
        <taxon>Eubacteriales</taxon>
        <taxon>Clostridiaceae</taxon>
        <taxon>Clostridium</taxon>
    </lineage>
</organism>
<evidence type="ECO:0000256" key="1">
    <source>
        <dbReference type="ARBA" id="ARBA00008005"/>
    </source>
</evidence>
<feature type="domain" description="Tail sheath protein C-terminal" evidence="2">
    <location>
        <begin position="237"/>
        <end position="364"/>
    </location>
</feature>
<dbReference type="GeneID" id="66343607"/>
<dbReference type="AlphaFoldDB" id="A0AB74VHZ5"/>
<dbReference type="InterPro" id="IPR020287">
    <property type="entry name" value="Tail_sheath_C"/>
</dbReference>
<dbReference type="Proteomes" id="UP000679373">
    <property type="component" value="Chromosome"/>
</dbReference>
<protein>
    <submittedName>
        <fullName evidence="3">Phage tail protein</fullName>
    </submittedName>
</protein>
<evidence type="ECO:0000313" key="4">
    <source>
        <dbReference type="Proteomes" id="UP000679373"/>
    </source>
</evidence>
<sequence>MTVTMPNIDVSFSQKAASLPERSERGYAILIVKDDTSAMFNYKEYSDITEVDTDKELYTEDNLQYLKDIFTFAPYKACVVKIGNTATISDALKIVIENVKTGWITMADGRTEDFTTLSSWIKSQVANKRTYKAVVYNVTSPDEKHIVNFVNTKITFSDSRGERTGEKYCPSLIGILAKCNITQGCNNFRCTNLSKVSEVDDRNEALGAGKFILINDGADVRIARGINSLTTTNGKSATEDMKEIEVVEAMDLMQDDISTTFKEDYLGGGYKNKYDNQILFISAVNGYFKKLSANGTDVLDEEYENKSDINVEKQREAWIEAGTNEAKDWTDIQVRKNTFKRSLFINANVKILQSMVDLDFAINLA</sequence>
<dbReference type="Gene3D" id="3.40.50.11790">
    <property type="match status" value="1"/>
</dbReference>